<dbReference type="Pfam" id="PF23023">
    <property type="entry name" value="Anti-Pycsar_Apyc1"/>
    <property type="match status" value="1"/>
</dbReference>
<comment type="caution">
    <text evidence="2">The sequence shown here is derived from an EMBL/GenBank/DDBJ whole genome shotgun (WGS) entry which is preliminary data.</text>
</comment>
<dbReference type="Proteomes" id="UP001500657">
    <property type="component" value="Unassembled WGS sequence"/>
</dbReference>
<proteinExistence type="predicted"/>
<evidence type="ECO:0000259" key="1">
    <source>
        <dbReference type="SMART" id="SM00849"/>
    </source>
</evidence>
<feature type="domain" description="Metallo-beta-lactamase" evidence="1">
    <location>
        <begin position="19"/>
        <end position="193"/>
    </location>
</feature>
<dbReference type="InterPro" id="IPR001279">
    <property type="entry name" value="Metallo-B-lactamas"/>
</dbReference>
<accession>A0ABP3DSF4</accession>
<gene>
    <name evidence="2" type="ORF">GCM10009126_03710</name>
</gene>
<evidence type="ECO:0000313" key="2">
    <source>
        <dbReference type="EMBL" id="GAA0241326.1"/>
    </source>
</evidence>
<dbReference type="EMBL" id="BAAAFO010000001">
    <property type="protein sequence ID" value="GAA0241326.1"/>
    <property type="molecule type" value="Genomic_DNA"/>
</dbReference>
<reference evidence="3" key="1">
    <citation type="journal article" date="2019" name="Int. J. Syst. Evol. Microbiol.">
        <title>The Global Catalogue of Microorganisms (GCM) 10K type strain sequencing project: providing services to taxonomists for standard genome sequencing and annotation.</title>
        <authorList>
            <consortium name="The Broad Institute Genomics Platform"/>
            <consortium name="The Broad Institute Genome Sequencing Center for Infectious Disease"/>
            <person name="Wu L."/>
            <person name="Ma J."/>
        </authorList>
    </citation>
    <scope>NUCLEOTIDE SEQUENCE [LARGE SCALE GENOMIC DNA]</scope>
    <source>
        <strain evidence="3">JCM 16242</strain>
    </source>
</reference>
<dbReference type="PANTHER" id="PTHR46018:SF7">
    <property type="entry name" value="RIBONUCLEASE Z"/>
    <property type="match status" value="1"/>
</dbReference>
<organism evidence="2 3">
    <name type="scientific">Rhodanobacter caeni</name>
    <dbReference type="NCBI Taxonomy" id="657654"/>
    <lineage>
        <taxon>Bacteria</taxon>
        <taxon>Pseudomonadati</taxon>
        <taxon>Pseudomonadota</taxon>
        <taxon>Gammaproteobacteria</taxon>
        <taxon>Lysobacterales</taxon>
        <taxon>Rhodanobacteraceae</taxon>
        <taxon>Rhodanobacter</taxon>
    </lineage>
</organism>
<dbReference type="PANTHER" id="PTHR46018">
    <property type="entry name" value="ZINC PHOSPHODIESTERASE ELAC PROTEIN 1"/>
    <property type="match status" value="1"/>
</dbReference>
<dbReference type="InterPro" id="IPR036866">
    <property type="entry name" value="RibonucZ/Hydroxyglut_hydro"/>
</dbReference>
<dbReference type="Gene3D" id="3.60.15.10">
    <property type="entry name" value="Ribonuclease Z/Hydroxyacylglutathione hydrolase-like"/>
    <property type="match status" value="1"/>
</dbReference>
<dbReference type="SUPFAM" id="SSF56281">
    <property type="entry name" value="Metallo-hydrolase/oxidoreductase"/>
    <property type="match status" value="1"/>
</dbReference>
<name>A0ABP3DSF4_9GAMM</name>
<sequence>MNWHLHFLGVGAAHAVELGSSAVVLERDGEPMLLIDCGPDTLDRYLAAYGALPRAIFITHTHMDHVGGMERLFTRLWFDEHLRGRTRVFAHAGLLPWLQMRVGDYPGALAEGGVNYWEAFHLVPCTRGFWLDGLWFDVFATRHHVPGTSFGLALDGSFAYTGDTRPIPEVLSELVGESMLVAHDCGLVGNPSHTGVDDIEREYPAALRRQMLLYHYGSAADGAALTARGYRIARSGERIALAMPHEPRAAAG</sequence>
<dbReference type="RefSeq" id="WP_343879593.1">
    <property type="nucleotide sequence ID" value="NZ_BAAAFO010000001.1"/>
</dbReference>
<protein>
    <submittedName>
        <fullName evidence="2">MBL fold metallo-hydrolase</fullName>
    </submittedName>
</protein>
<dbReference type="SMART" id="SM00849">
    <property type="entry name" value="Lactamase_B"/>
    <property type="match status" value="1"/>
</dbReference>
<keyword evidence="3" id="KW-1185">Reference proteome</keyword>
<evidence type="ECO:0000313" key="3">
    <source>
        <dbReference type="Proteomes" id="UP001500657"/>
    </source>
</evidence>